<gene>
    <name evidence="4" type="ORF">LSH36_119g08028</name>
</gene>
<dbReference type="SUPFAM" id="SSF52058">
    <property type="entry name" value="L domain-like"/>
    <property type="match status" value="1"/>
</dbReference>
<organism evidence="4 5">
    <name type="scientific">Paralvinella palmiformis</name>
    <dbReference type="NCBI Taxonomy" id="53620"/>
    <lineage>
        <taxon>Eukaryota</taxon>
        <taxon>Metazoa</taxon>
        <taxon>Spiralia</taxon>
        <taxon>Lophotrochozoa</taxon>
        <taxon>Annelida</taxon>
        <taxon>Polychaeta</taxon>
        <taxon>Sedentaria</taxon>
        <taxon>Canalipalpata</taxon>
        <taxon>Terebellida</taxon>
        <taxon>Terebelliformia</taxon>
        <taxon>Alvinellidae</taxon>
        <taxon>Paralvinella</taxon>
    </lineage>
</organism>
<dbReference type="Pfam" id="PF13306">
    <property type="entry name" value="LRR_5"/>
    <property type="match status" value="1"/>
</dbReference>
<sequence length="568" mass="64616">MAQVNVFRFLILTLTLWISHNKGDTRVADHGPSYDVNHTTLGCPDTLPCLCHISYENGDPEKVINCTARNLQELPSFMALIGHPFDRLLLNGNKIRAIHKNAFKGLEVRILELSNNSIVSISDKGFMDIEGIEELYMDNSKLPSTPISLHFLKELRTLSMRYCDIRQLTKAAFQELTNLEVLDLTGNPLHLSLPFDAFDTLERLRVLKLADCELTNLPRDVLAHVTNLEHLILKNNNITELQPKLFEELPKLKELDLEGNAVVLESFKQFEILQHLKVLKLGHCHISAVNSHLVRHIPHIHTLVLKHCHIQKIVHGAFRNLFHLTKLDISGNPKVKVTDRLFHGLEDRLKFVGIENMNLSSFPTSAFRKLFLLKKVKATRNVIRSLPKGIFRGLRARHTEVHLEKNEISEIEEGVFSGIRPPMKLYLQHNNISSLAFLAKDPCDFYESELSLEENPVRCDCEAAAILQMKAFTIRGKCQTGDAIFRDLSLAPPFKKILEPGVDYFVTAAGDHCLELDRNRTHERYSCACEEWLPLNGTKTCSGEEGLEPAQRLMYLWLIVATFLLTII</sequence>
<keyword evidence="5" id="KW-1185">Reference proteome</keyword>
<accession>A0AAD9NAQ8</accession>
<keyword evidence="1" id="KW-0433">Leucine-rich repeat</keyword>
<name>A0AAD9NAQ8_9ANNE</name>
<reference evidence="4" key="1">
    <citation type="journal article" date="2023" name="Mol. Biol. Evol.">
        <title>Third-Generation Sequencing Reveals the Adaptive Role of the Epigenome in Three Deep-Sea Polychaetes.</title>
        <authorList>
            <person name="Perez M."/>
            <person name="Aroh O."/>
            <person name="Sun Y."/>
            <person name="Lan Y."/>
            <person name="Juniper S.K."/>
            <person name="Young C.R."/>
            <person name="Angers B."/>
            <person name="Qian P.Y."/>
        </authorList>
    </citation>
    <scope>NUCLEOTIDE SEQUENCE</scope>
    <source>
        <strain evidence="4">P08H-3</strain>
    </source>
</reference>
<dbReference type="InterPro" id="IPR032675">
    <property type="entry name" value="LRR_dom_sf"/>
</dbReference>
<feature type="signal peptide" evidence="3">
    <location>
        <begin position="1"/>
        <end position="23"/>
    </location>
</feature>
<keyword evidence="2" id="KW-0677">Repeat</keyword>
<dbReference type="Proteomes" id="UP001208570">
    <property type="component" value="Unassembled WGS sequence"/>
</dbReference>
<keyword evidence="3" id="KW-0732">Signal</keyword>
<dbReference type="Gene3D" id="3.80.10.10">
    <property type="entry name" value="Ribonuclease Inhibitor"/>
    <property type="match status" value="3"/>
</dbReference>
<evidence type="ECO:0000313" key="4">
    <source>
        <dbReference type="EMBL" id="KAK2161291.1"/>
    </source>
</evidence>
<dbReference type="PROSITE" id="PS51450">
    <property type="entry name" value="LRR"/>
    <property type="match status" value="1"/>
</dbReference>
<dbReference type="Pfam" id="PF13855">
    <property type="entry name" value="LRR_8"/>
    <property type="match status" value="2"/>
</dbReference>
<evidence type="ECO:0000256" key="1">
    <source>
        <dbReference type="ARBA" id="ARBA00022614"/>
    </source>
</evidence>
<dbReference type="AlphaFoldDB" id="A0AAD9NAQ8"/>
<comment type="caution">
    <text evidence="4">The sequence shown here is derived from an EMBL/GenBank/DDBJ whole genome shotgun (WGS) entry which is preliminary data.</text>
</comment>
<dbReference type="EMBL" id="JAODUP010000119">
    <property type="protein sequence ID" value="KAK2161291.1"/>
    <property type="molecule type" value="Genomic_DNA"/>
</dbReference>
<evidence type="ECO:0000256" key="2">
    <source>
        <dbReference type="ARBA" id="ARBA00022737"/>
    </source>
</evidence>
<proteinExistence type="predicted"/>
<dbReference type="InterPro" id="IPR003591">
    <property type="entry name" value="Leu-rich_rpt_typical-subtyp"/>
</dbReference>
<evidence type="ECO:0000313" key="5">
    <source>
        <dbReference type="Proteomes" id="UP001208570"/>
    </source>
</evidence>
<dbReference type="Pfam" id="PF00560">
    <property type="entry name" value="LRR_1"/>
    <property type="match status" value="1"/>
</dbReference>
<dbReference type="PANTHER" id="PTHR24366">
    <property type="entry name" value="IG(IMMUNOGLOBULIN) AND LRR(LEUCINE RICH REPEAT) DOMAINS"/>
    <property type="match status" value="1"/>
</dbReference>
<dbReference type="InterPro" id="IPR001611">
    <property type="entry name" value="Leu-rich_rpt"/>
</dbReference>
<evidence type="ECO:0000256" key="3">
    <source>
        <dbReference type="SAM" id="SignalP"/>
    </source>
</evidence>
<dbReference type="SMART" id="SM00369">
    <property type="entry name" value="LRR_TYP"/>
    <property type="match status" value="10"/>
</dbReference>
<dbReference type="PANTHER" id="PTHR24366:SF170">
    <property type="entry name" value="RE50361P"/>
    <property type="match status" value="1"/>
</dbReference>
<feature type="chain" id="PRO_5042185201" evidence="3">
    <location>
        <begin position="24"/>
        <end position="568"/>
    </location>
</feature>
<protein>
    <submittedName>
        <fullName evidence="4">Uncharacterized protein</fullName>
    </submittedName>
</protein>
<dbReference type="InterPro" id="IPR026906">
    <property type="entry name" value="LRR_5"/>
</dbReference>